<proteinExistence type="predicted"/>
<accession>A0A6I2QZ78</accession>
<reference evidence="1 2" key="1">
    <citation type="journal article" date="2019" name="Nat. Med.">
        <title>A library of human gut bacterial isolates paired with longitudinal multiomics data enables mechanistic microbiome research.</title>
        <authorList>
            <person name="Poyet M."/>
            <person name="Groussin M."/>
            <person name="Gibbons S.M."/>
            <person name="Avila-Pacheco J."/>
            <person name="Jiang X."/>
            <person name="Kearney S.M."/>
            <person name="Perrotta A.R."/>
            <person name="Berdy B."/>
            <person name="Zhao S."/>
            <person name="Lieberman T.D."/>
            <person name="Swanson P.K."/>
            <person name="Smith M."/>
            <person name="Roesemann S."/>
            <person name="Alexander J.E."/>
            <person name="Rich S.A."/>
            <person name="Livny J."/>
            <person name="Vlamakis H."/>
            <person name="Clish C."/>
            <person name="Bullock K."/>
            <person name="Deik A."/>
            <person name="Scott J."/>
            <person name="Pierce K.A."/>
            <person name="Xavier R.J."/>
            <person name="Alm E.J."/>
        </authorList>
    </citation>
    <scope>NUCLEOTIDE SEQUENCE [LARGE SCALE GENOMIC DNA]</scope>
    <source>
        <strain evidence="1 2">BIOML-A2</strain>
    </source>
</reference>
<dbReference type="RefSeq" id="WP_172697179.1">
    <property type="nucleotide sequence ID" value="NZ_WKPR01000003.1"/>
</dbReference>
<dbReference type="AlphaFoldDB" id="A0A6I2QZ78"/>
<name>A0A6I2QZ78_FLAPL</name>
<sequence length="268" mass="27500">MASTNRTGRVSSIDYAAGTYEVTYFDRGRSVTRKINAMSNGEYKMPTVGQIVSVTHTSSGLAAATTTGTVWNKTNAPAEGYQGLYRKEYASRKGQAYDRYDENTGVYTQYVDKRTGRTCNGEIYDEAKGPISLVGGGQIQVSSSEASVSLNAKTGVGIAAGTTVSLEAGGAVSAEAGGELSVSAGGKVSLEGQEGLEIEVSGGEAKITLNGAVITVSEAGDVSITSPTKIELTAPEINATAGTGDVTIEGVSLVNHTHNSGAVAPPDK</sequence>
<dbReference type="EMBL" id="WKPR01000003">
    <property type="protein sequence ID" value="MSB18413.1"/>
    <property type="molecule type" value="Genomic_DNA"/>
</dbReference>
<comment type="caution">
    <text evidence="1">The sequence shown here is derived from an EMBL/GenBank/DDBJ whole genome shotgun (WGS) entry which is preliminary data.</text>
</comment>
<protein>
    <submittedName>
        <fullName evidence="1">DUF2345 domain-containing protein</fullName>
    </submittedName>
</protein>
<organism evidence="1 2">
    <name type="scientific">Flavonifractor plautii</name>
    <name type="common">Fusobacterium plautii</name>
    <dbReference type="NCBI Taxonomy" id="292800"/>
    <lineage>
        <taxon>Bacteria</taxon>
        <taxon>Bacillati</taxon>
        <taxon>Bacillota</taxon>
        <taxon>Clostridia</taxon>
        <taxon>Eubacteriales</taxon>
        <taxon>Oscillospiraceae</taxon>
        <taxon>Flavonifractor</taxon>
    </lineage>
</organism>
<evidence type="ECO:0000313" key="2">
    <source>
        <dbReference type="Proteomes" id="UP000434475"/>
    </source>
</evidence>
<gene>
    <name evidence="1" type="ORF">GKE97_02650</name>
</gene>
<evidence type="ECO:0000313" key="1">
    <source>
        <dbReference type="EMBL" id="MSB18413.1"/>
    </source>
</evidence>
<dbReference type="Proteomes" id="UP000434475">
    <property type="component" value="Unassembled WGS sequence"/>
</dbReference>